<protein>
    <submittedName>
        <fullName evidence="3">Cupin domain-containing protein</fullName>
    </submittedName>
</protein>
<feature type="signal peptide" evidence="1">
    <location>
        <begin position="1"/>
        <end position="24"/>
    </location>
</feature>
<evidence type="ECO:0000259" key="2">
    <source>
        <dbReference type="Pfam" id="PF07883"/>
    </source>
</evidence>
<organism evidence="3 4">
    <name type="scientific">Duganella callida</name>
    <dbReference type="NCBI Taxonomy" id="2561932"/>
    <lineage>
        <taxon>Bacteria</taxon>
        <taxon>Pseudomonadati</taxon>
        <taxon>Pseudomonadota</taxon>
        <taxon>Betaproteobacteria</taxon>
        <taxon>Burkholderiales</taxon>
        <taxon>Oxalobacteraceae</taxon>
        <taxon>Telluria group</taxon>
        <taxon>Duganella</taxon>
    </lineage>
</organism>
<gene>
    <name evidence="3" type="ORF">E4L98_10780</name>
</gene>
<evidence type="ECO:0000256" key="1">
    <source>
        <dbReference type="SAM" id="SignalP"/>
    </source>
</evidence>
<comment type="caution">
    <text evidence="3">The sequence shown here is derived from an EMBL/GenBank/DDBJ whole genome shotgun (WGS) entry which is preliminary data.</text>
</comment>
<keyword evidence="4" id="KW-1185">Reference proteome</keyword>
<dbReference type="PANTHER" id="PTHR38599">
    <property type="entry name" value="CUPIN DOMAIN PROTEIN (AFU_ORTHOLOGUE AFUA_3G13620)"/>
    <property type="match status" value="1"/>
</dbReference>
<evidence type="ECO:0000313" key="4">
    <source>
        <dbReference type="Proteomes" id="UP000297729"/>
    </source>
</evidence>
<name>A0A4Y9SMP3_9BURK</name>
<dbReference type="OrthoDB" id="9793521at2"/>
<dbReference type="Gene3D" id="2.60.120.10">
    <property type="entry name" value="Jelly Rolls"/>
    <property type="match status" value="1"/>
</dbReference>
<keyword evidence="1" id="KW-0732">Signal</keyword>
<feature type="chain" id="PRO_5021252102" evidence="1">
    <location>
        <begin position="25"/>
        <end position="127"/>
    </location>
</feature>
<dbReference type="Proteomes" id="UP000297729">
    <property type="component" value="Unassembled WGS sequence"/>
</dbReference>
<feature type="domain" description="Cupin type-2" evidence="2">
    <location>
        <begin position="45"/>
        <end position="112"/>
    </location>
</feature>
<dbReference type="CDD" id="cd02235">
    <property type="entry name" value="cupin_BLL4011-like"/>
    <property type="match status" value="1"/>
</dbReference>
<proteinExistence type="predicted"/>
<dbReference type="InterPro" id="IPR014710">
    <property type="entry name" value="RmlC-like_jellyroll"/>
</dbReference>
<dbReference type="SUPFAM" id="SSF51182">
    <property type="entry name" value="RmlC-like cupins"/>
    <property type="match status" value="1"/>
</dbReference>
<dbReference type="RefSeq" id="WP_135201564.1">
    <property type="nucleotide sequence ID" value="NZ_SPVG01000103.1"/>
</dbReference>
<dbReference type="InterPro" id="IPR013096">
    <property type="entry name" value="Cupin_2"/>
</dbReference>
<sequence>MAFSKRPHTAAILLLAALGGSAMAQHRTVLQTIDYPAGHQILSVLAELEPGQCTARHAHPGAESAYILEGQVVVKIDGKPDLPLKAGQPLQFLPGEIHTVCNVGTVRFKALAHYIVEQGKPLVTPAQ</sequence>
<evidence type="ECO:0000313" key="3">
    <source>
        <dbReference type="EMBL" id="TFW23854.1"/>
    </source>
</evidence>
<dbReference type="EMBL" id="SPVG01000103">
    <property type="protein sequence ID" value="TFW23854.1"/>
    <property type="molecule type" value="Genomic_DNA"/>
</dbReference>
<dbReference type="InterPro" id="IPR011051">
    <property type="entry name" value="RmlC_Cupin_sf"/>
</dbReference>
<accession>A0A4Y9SMP3</accession>
<reference evidence="3 4" key="1">
    <citation type="submission" date="2019-03" db="EMBL/GenBank/DDBJ databases">
        <title>Draft Genome Sequence of Duganella callidus sp. nov., a Novel Duganella Species Isolated from Cultivated Soil.</title>
        <authorList>
            <person name="Raths R."/>
            <person name="Peta V."/>
            <person name="Bucking H."/>
        </authorList>
    </citation>
    <scope>NUCLEOTIDE SEQUENCE [LARGE SCALE GENOMIC DNA]</scope>
    <source>
        <strain evidence="3 4">DN04</strain>
    </source>
</reference>
<dbReference type="Pfam" id="PF07883">
    <property type="entry name" value="Cupin_2"/>
    <property type="match status" value="1"/>
</dbReference>
<dbReference type="PANTHER" id="PTHR38599:SF1">
    <property type="entry name" value="CUPIN DOMAIN PROTEIN (AFU_ORTHOLOGUE AFUA_3G13620)"/>
    <property type="match status" value="1"/>
</dbReference>
<dbReference type="AlphaFoldDB" id="A0A4Y9SMP3"/>